<protein>
    <recommendedName>
        <fullName evidence="1">DUF6487 domain-containing protein</fullName>
    </recommendedName>
</protein>
<dbReference type="OrthoDB" id="384892at2"/>
<gene>
    <name evidence="2" type="ORF">U732_3928</name>
</gene>
<dbReference type="AlphaFoldDB" id="A0A0C1R3D6"/>
<evidence type="ECO:0000259" key="1">
    <source>
        <dbReference type="Pfam" id="PF20097"/>
    </source>
</evidence>
<dbReference type="RefSeq" id="WP_039630496.1">
    <property type="nucleotide sequence ID" value="NZ_AYSO01000012.1"/>
</dbReference>
<name>A0A0C1R3D6_9CLOT</name>
<keyword evidence="3" id="KW-1185">Reference proteome</keyword>
<evidence type="ECO:0000313" key="3">
    <source>
        <dbReference type="Proteomes" id="UP000031366"/>
    </source>
</evidence>
<dbReference type="Pfam" id="PF20097">
    <property type="entry name" value="DUF6487"/>
    <property type="match status" value="1"/>
</dbReference>
<feature type="domain" description="DUF6487" evidence="1">
    <location>
        <begin position="3"/>
        <end position="73"/>
    </location>
</feature>
<sequence>MECLYCKNEMYPGNIEADGRSNLIWVDSTHKRSIFSKLKGTDCIILDETDFFTRCKVSAYHCNKCKKIIIDTAHSLIR</sequence>
<organism evidence="2 3">
    <name type="scientific">Clostridium argentinense CDC 2741</name>
    <dbReference type="NCBI Taxonomy" id="1418104"/>
    <lineage>
        <taxon>Bacteria</taxon>
        <taxon>Bacillati</taxon>
        <taxon>Bacillota</taxon>
        <taxon>Clostridia</taxon>
        <taxon>Eubacteriales</taxon>
        <taxon>Clostridiaceae</taxon>
        <taxon>Clostridium</taxon>
    </lineage>
</organism>
<dbReference type="EMBL" id="AYSO01000012">
    <property type="protein sequence ID" value="KIE48032.1"/>
    <property type="molecule type" value="Genomic_DNA"/>
</dbReference>
<proteinExistence type="predicted"/>
<dbReference type="InterPro" id="IPR045504">
    <property type="entry name" value="DUF6487"/>
</dbReference>
<dbReference type="Proteomes" id="UP000031366">
    <property type="component" value="Unassembled WGS sequence"/>
</dbReference>
<accession>A0A0C1R3D6</accession>
<evidence type="ECO:0000313" key="2">
    <source>
        <dbReference type="EMBL" id="KIE48032.1"/>
    </source>
</evidence>
<reference evidence="2 3" key="1">
    <citation type="journal article" date="2015" name="Infect. Genet. Evol.">
        <title>Genomic sequences of six botulinum neurotoxin-producing strains representing three clostridial species illustrate the mobility and diversity of botulinum neurotoxin genes.</title>
        <authorList>
            <person name="Smith T.J."/>
            <person name="Hill K.K."/>
            <person name="Xie G."/>
            <person name="Foley B.T."/>
            <person name="Williamson C.H."/>
            <person name="Foster J.T."/>
            <person name="Johnson S.L."/>
            <person name="Chertkov O."/>
            <person name="Teshima H."/>
            <person name="Gibbons H.S."/>
            <person name="Johnsky L.A."/>
            <person name="Karavis M.A."/>
            <person name="Smith L.A."/>
        </authorList>
    </citation>
    <scope>NUCLEOTIDE SEQUENCE [LARGE SCALE GENOMIC DNA]</scope>
    <source>
        <strain evidence="2 3">CDC 2741</strain>
    </source>
</reference>
<comment type="caution">
    <text evidence="2">The sequence shown here is derived from an EMBL/GenBank/DDBJ whole genome shotgun (WGS) entry which is preliminary data.</text>
</comment>